<dbReference type="GO" id="GO:0005634">
    <property type="term" value="C:nucleus"/>
    <property type="evidence" value="ECO:0007669"/>
    <property type="project" value="UniProtKB-SubCell"/>
</dbReference>
<dbReference type="GO" id="GO:0008270">
    <property type="term" value="F:zinc ion binding"/>
    <property type="evidence" value="ECO:0007669"/>
    <property type="project" value="InterPro"/>
</dbReference>
<dbReference type="GO" id="GO:0000981">
    <property type="term" value="F:DNA-binding transcription factor activity, RNA polymerase II-specific"/>
    <property type="evidence" value="ECO:0007669"/>
    <property type="project" value="InterPro"/>
</dbReference>
<dbReference type="CDD" id="cd00067">
    <property type="entry name" value="GAL4"/>
    <property type="match status" value="1"/>
</dbReference>
<evidence type="ECO:0000313" key="9">
    <source>
        <dbReference type="Proteomes" id="UP000557566"/>
    </source>
</evidence>
<proteinExistence type="predicted"/>
<feature type="region of interest" description="Disordered" evidence="6">
    <location>
        <begin position="124"/>
        <end position="185"/>
    </location>
</feature>
<organism evidence="8 9">
    <name type="scientific">Ophiocordyceps sinensis</name>
    <dbReference type="NCBI Taxonomy" id="72228"/>
    <lineage>
        <taxon>Eukaryota</taxon>
        <taxon>Fungi</taxon>
        <taxon>Dikarya</taxon>
        <taxon>Ascomycota</taxon>
        <taxon>Pezizomycotina</taxon>
        <taxon>Sordariomycetes</taxon>
        <taxon>Hypocreomycetidae</taxon>
        <taxon>Hypocreales</taxon>
        <taxon>Ophiocordycipitaceae</taxon>
        <taxon>Ophiocordyceps</taxon>
    </lineage>
</organism>
<dbReference type="InterPro" id="IPR001138">
    <property type="entry name" value="Zn2Cys6_DnaBD"/>
</dbReference>
<dbReference type="InterPro" id="IPR036864">
    <property type="entry name" value="Zn2-C6_fun-type_DNA-bd_sf"/>
</dbReference>
<comment type="subcellular location">
    <subcellularLocation>
        <location evidence="1">Nucleus</location>
    </subcellularLocation>
</comment>
<keyword evidence="5" id="KW-0539">Nucleus</keyword>
<evidence type="ECO:0000256" key="6">
    <source>
        <dbReference type="SAM" id="MobiDB-lite"/>
    </source>
</evidence>
<feature type="domain" description="Zn(2)-C6 fungal-type" evidence="7">
    <location>
        <begin position="54"/>
        <end position="84"/>
    </location>
</feature>
<accession>A0A8H4LR90</accession>
<gene>
    <name evidence="8" type="ORF">G6O67_008607</name>
</gene>
<dbReference type="Pfam" id="PF00172">
    <property type="entry name" value="Zn_clus"/>
    <property type="match status" value="1"/>
</dbReference>
<evidence type="ECO:0000256" key="4">
    <source>
        <dbReference type="ARBA" id="ARBA00023163"/>
    </source>
</evidence>
<evidence type="ECO:0000256" key="5">
    <source>
        <dbReference type="ARBA" id="ARBA00023242"/>
    </source>
</evidence>
<evidence type="ECO:0000259" key="7">
    <source>
        <dbReference type="PROSITE" id="PS50048"/>
    </source>
</evidence>
<keyword evidence="9" id="KW-1185">Reference proteome</keyword>
<feature type="region of interest" description="Disordered" evidence="6">
    <location>
        <begin position="193"/>
        <end position="212"/>
    </location>
</feature>
<feature type="region of interest" description="Disordered" evidence="6">
    <location>
        <begin position="475"/>
        <end position="495"/>
    </location>
</feature>
<name>A0A8H4LR90_9HYPO</name>
<evidence type="ECO:0000256" key="2">
    <source>
        <dbReference type="ARBA" id="ARBA00022723"/>
    </source>
</evidence>
<feature type="region of interest" description="Disordered" evidence="6">
    <location>
        <begin position="1"/>
        <end position="45"/>
    </location>
</feature>
<dbReference type="PANTHER" id="PTHR47338:SF28">
    <property type="entry name" value="C6 TRANSCRIPTION FACTOR"/>
    <property type="match status" value="1"/>
</dbReference>
<sequence>MVDINVPPVSTAEDEVNSAFSHDEGGSSGDDTAHNGPASLAGSKRKRIKYQKTSCELCKARKVKCDRAEPACSWCARHNRTCVYLERQKPGSRIGFTLELESKVNRVDALLQALWRRVEDHITHDHPPPALPPVQSLSPAGSSHLGLPGASSAADTAAAAGHARHTAFSAGTPAPQSTTPAVYSSPLWRASADGGRDGLRAGRLRSSMIGGGPWTTATAATMSLAGGDSGPSPSNHASEHASRVASGPRAGPSSLSGGDLPPHDIVYTLVDLYFKHCNTWCPILDRKSTFGAFFGSTSLSEVDRILLHAIVATTLRFLKDPRLTREMRAHCHAVSKHTVMIFAMEHVSVAALKALVILSLDELGTSNGPRGWNLLSLMAQNVRHLDLCEESGTYLSTAGAEDVPRAGSVRRVAVGRPESWIEDEGRRRLCWMVYLLDRYATVATTGFDFMLDDGKMRRVLPCSYDLFSRNVPVETRSLEPGQQQQQQQQQQRSAYAVDRPENLGSFSYHCEIIRILSRVHEFVRRPIDVSSAANMAEWRDTYRSLDAALDSWLQSLPSEYGRISALCHSDPASRVANWFMLHSAYVTSVVRLHSPAAYPAPAPGSCAAGASPAPLLPPSHYAMQRCLAAVQSLRDITRDVDEADGLDLVGPPFAFSLWVAARLLIVHAAAVGGPVDDKIDFFIDILCYVGEYWEVAANYARILARVVQRGRQGDGSFADMRRSAHDLVGLTTSTRRSGLEETSSQPVSLSELDSIDMFDFFNYPKVPKAACGPVMTPGGGHPVLQGLAAGEADWLGYSPPFR</sequence>
<dbReference type="PROSITE" id="PS50048">
    <property type="entry name" value="ZN2_CY6_FUNGAL_2"/>
    <property type="match status" value="1"/>
</dbReference>
<dbReference type="InterPro" id="IPR007219">
    <property type="entry name" value="XnlR_reg_dom"/>
</dbReference>
<protein>
    <recommendedName>
        <fullName evidence="7">Zn(2)-C6 fungal-type domain-containing protein</fullName>
    </recommendedName>
</protein>
<dbReference type="OrthoDB" id="5376052at2759"/>
<dbReference type="CDD" id="cd12148">
    <property type="entry name" value="fungal_TF_MHR"/>
    <property type="match status" value="1"/>
</dbReference>
<dbReference type="InterPro" id="IPR050815">
    <property type="entry name" value="TF_fung"/>
</dbReference>
<dbReference type="PANTHER" id="PTHR47338">
    <property type="entry name" value="ZN(II)2CYS6 TRANSCRIPTION FACTOR (EUROFUNG)-RELATED"/>
    <property type="match status" value="1"/>
</dbReference>
<keyword evidence="3" id="KW-0805">Transcription regulation</keyword>
<dbReference type="SUPFAM" id="SSF57701">
    <property type="entry name" value="Zn2/Cys6 DNA-binding domain"/>
    <property type="match status" value="1"/>
</dbReference>
<dbReference type="Pfam" id="PF04082">
    <property type="entry name" value="Fungal_trans"/>
    <property type="match status" value="1"/>
</dbReference>
<dbReference type="SMART" id="SM00066">
    <property type="entry name" value="GAL4"/>
    <property type="match status" value="1"/>
</dbReference>
<dbReference type="Gene3D" id="4.10.240.10">
    <property type="entry name" value="Zn(2)-C6 fungal-type DNA-binding domain"/>
    <property type="match status" value="1"/>
</dbReference>
<keyword evidence="4" id="KW-0804">Transcription</keyword>
<evidence type="ECO:0000256" key="3">
    <source>
        <dbReference type="ARBA" id="ARBA00023015"/>
    </source>
</evidence>
<dbReference type="GO" id="GO:0006351">
    <property type="term" value="P:DNA-templated transcription"/>
    <property type="evidence" value="ECO:0007669"/>
    <property type="project" value="InterPro"/>
</dbReference>
<feature type="compositionally biased region" description="Low complexity" evidence="6">
    <location>
        <begin position="482"/>
        <end position="491"/>
    </location>
</feature>
<dbReference type="GO" id="GO:0003677">
    <property type="term" value="F:DNA binding"/>
    <property type="evidence" value="ECO:0007669"/>
    <property type="project" value="InterPro"/>
</dbReference>
<dbReference type="AlphaFoldDB" id="A0A8H4LR90"/>
<evidence type="ECO:0000313" key="8">
    <source>
        <dbReference type="EMBL" id="KAF4503983.1"/>
    </source>
</evidence>
<comment type="caution">
    <text evidence="8">The sequence shown here is derived from an EMBL/GenBank/DDBJ whole genome shotgun (WGS) entry which is preliminary data.</text>
</comment>
<reference evidence="8 9" key="1">
    <citation type="journal article" date="2020" name="Genome Biol. Evol.">
        <title>A new high-quality draft genome assembly of the Chinese cordyceps Ophiocordyceps sinensis.</title>
        <authorList>
            <person name="Shu R."/>
            <person name="Zhang J."/>
            <person name="Meng Q."/>
            <person name="Zhang H."/>
            <person name="Zhou G."/>
            <person name="Li M."/>
            <person name="Wu P."/>
            <person name="Zhao Y."/>
            <person name="Chen C."/>
            <person name="Qin Q."/>
        </authorList>
    </citation>
    <scope>NUCLEOTIDE SEQUENCE [LARGE SCALE GENOMIC DNA]</scope>
    <source>
        <strain evidence="8 9">IOZ07</strain>
    </source>
</reference>
<dbReference type="Proteomes" id="UP000557566">
    <property type="component" value="Unassembled WGS sequence"/>
</dbReference>
<feature type="region of interest" description="Disordered" evidence="6">
    <location>
        <begin position="222"/>
        <end position="257"/>
    </location>
</feature>
<dbReference type="EMBL" id="JAAVMX010000012">
    <property type="protein sequence ID" value="KAF4503983.1"/>
    <property type="molecule type" value="Genomic_DNA"/>
</dbReference>
<feature type="compositionally biased region" description="Low complexity" evidence="6">
    <location>
        <begin position="149"/>
        <end position="170"/>
    </location>
</feature>
<keyword evidence="2" id="KW-0479">Metal-binding</keyword>
<evidence type="ECO:0000256" key="1">
    <source>
        <dbReference type="ARBA" id="ARBA00004123"/>
    </source>
</evidence>
<dbReference type="PROSITE" id="PS00463">
    <property type="entry name" value="ZN2_CY6_FUNGAL_1"/>
    <property type="match status" value="1"/>
</dbReference>